<keyword evidence="2" id="KW-1185">Reference proteome</keyword>
<proteinExistence type="predicted"/>
<name>A0A671N094_9TELE</name>
<dbReference type="PANTHER" id="PTHR19446">
    <property type="entry name" value="REVERSE TRANSCRIPTASES"/>
    <property type="match status" value="1"/>
</dbReference>
<protein>
    <recommendedName>
        <fullName evidence="3">Reverse transcriptase domain-containing protein</fullName>
    </recommendedName>
</protein>
<dbReference type="AlphaFoldDB" id="A0A671N094"/>
<accession>A0A671N094</accession>
<reference evidence="1" key="1">
    <citation type="submission" date="2025-08" db="UniProtKB">
        <authorList>
            <consortium name="Ensembl"/>
        </authorList>
    </citation>
    <scope>IDENTIFICATION</scope>
</reference>
<sequence length="106" mass="11701">LDSPLTIKELKSALDCMSSNKAPGLDGIPPELLKTLWDIIAPLILNSLNFALEKGALHRNQTTALITLLLKKAKDSLECSSCRPISLLSTDSKLMLLNQRFRPYPL</sequence>
<evidence type="ECO:0000313" key="1">
    <source>
        <dbReference type="Ensembl" id="ENSSANP00000037752.1"/>
    </source>
</evidence>
<dbReference type="Proteomes" id="UP000472260">
    <property type="component" value="Unassembled WGS sequence"/>
</dbReference>
<reference evidence="1" key="2">
    <citation type="submission" date="2025-09" db="UniProtKB">
        <authorList>
            <consortium name="Ensembl"/>
        </authorList>
    </citation>
    <scope>IDENTIFICATION</scope>
</reference>
<evidence type="ECO:0008006" key="3">
    <source>
        <dbReference type="Google" id="ProtNLM"/>
    </source>
</evidence>
<organism evidence="1 2">
    <name type="scientific">Sinocyclocheilus anshuiensis</name>
    <dbReference type="NCBI Taxonomy" id="1608454"/>
    <lineage>
        <taxon>Eukaryota</taxon>
        <taxon>Metazoa</taxon>
        <taxon>Chordata</taxon>
        <taxon>Craniata</taxon>
        <taxon>Vertebrata</taxon>
        <taxon>Euteleostomi</taxon>
        <taxon>Actinopterygii</taxon>
        <taxon>Neopterygii</taxon>
        <taxon>Teleostei</taxon>
        <taxon>Ostariophysi</taxon>
        <taxon>Cypriniformes</taxon>
        <taxon>Cyprinidae</taxon>
        <taxon>Cyprininae</taxon>
        <taxon>Sinocyclocheilus</taxon>
    </lineage>
</organism>
<evidence type="ECO:0000313" key="2">
    <source>
        <dbReference type="Proteomes" id="UP000472260"/>
    </source>
</evidence>
<dbReference type="Ensembl" id="ENSSANT00000040180.1">
    <property type="protein sequence ID" value="ENSSANP00000037752.1"/>
    <property type="gene ID" value="ENSSANG00000019224.1"/>
</dbReference>